<dbReference type="Proteomes" id="UP000326367">
    <property type="component" value="Unassembled WGS sequence"/>
</dbReference>
<reference evidence="2 3" key="1">
    <citation type="journal article" date="2020" name="Antonie Van Leeuwenhoek">
        <title>Stenotrophomonas cyclobalanopsidis sp. nov., isolated from the leaf spot disease of Cyclobalanopsis patelliformis.</title>
        <authorList>
            <person name="Bian D.R."/>
            <person name="Xue H."/>
            <person name="Piao C.G."/>
            <person name="Li Y."/>
        </authorList>
    </citation>
    <scope>NUCLEOTIDE SEQUENCE [LARGE SCALE GENOMIC DNA]</scope>
    <source>
        <strain evidence="2 3">TPQG1-4</strain>
    </source>
</reference>
<gene>
    <name evidence="2" type="ORF">FJU31_03785</name>
</gene>
<evidence type="ECO:0000313" key="3">
    <source>
        <dbReference type="Proteomes" id="UP000326367"/>
    </source>
</evidence>
<protein>
    <submittedName>
        <fullName evidence="2">Uncharacterized protein</fullName>
    </submittedName>
</protein>
<name>A0ABQ6T4A7_9GAMM</name>
<keyword evidence="1" id="KW-0472">Membrane</keyword>
<dbReference type="EMBL" id="VYKI01000003">
    <property type="protein sequence ID" value="KAA9003438.1"/>
    <property type="molecule type" value="Genomic_DNA"/>
</dbReference>
<feature type="transmembrane region" description="Helical" evidence="1">
    <location>
        <begin position="55"/>
        <end position="78"/>
    </location>
</feature>
<feature type="transmembrane region" description="Helical" evidence="1">
    <location>
        <begin position="85"/>
        <end position="107"/>
    </location>
</feature>
<organism evidence="2 3">
    <name type="scientific">Stenotrophomonas cyclobalanopsidis</name>
    <dbReference type="NCBI Taxonomy" id="2771362"/>
    <lineage>
        <taxon>Bacteria</taxon>
        <taxon>Pseudomonadati</taxon>
        <taxon>Pseudomonadota</taxon>
        <taxon>Gammaproteobacteria</taxon>
        <taxon>Lysobacterales</taxon>
        <taxon>Lysobacteraceae</taxon>
        <taxon>Stenotrophomonas</taxon>
    </lineage>
</organism>
<feature type="transmembrane region" description="Helical" evidence="1">
    <location>
        <begin position="12"/>
        <end position="35"/>
    </location>
</feature>
<comment type="caution">
    <text evidence="2">The sequence shown here is derived from an EMBL/GenBank/DDBJ whole genome shotgun (WGS) entry which is preliminary data.</text>
</comment>
<accession>A0ABQ6T4A7</accession>
<sequence length="128" mass="12981">MDTGEARPGGWPWGLIALLLALLVWAGLLGAGLAFSASMGSPGDGNHGMQAMQYWILAALLVLGGSLIGSVAAIVLAWRLRRGPVCATVAMVLLTLLVSLLLIVAGATQGPALAAAEHTIWQAAGSRG</sequence>
<keyword evidence="1" id="KW-0812">Transmembrane</keyword>
<proteinExistence type="predicted"/>
<evidence type="ECO:0000313" key="2">
    <source>
        <dbReference type="EMBL" id="KAA9003438.1"/>
    </source>
</evidence>
<keyword evidence="1" id="KW-1133">Transmembrane helix</keyword>
<evidence type="ECO:0000256" key="1">
    <source>
        <dbReference type="SAM" id="Phobius"/>
    </source>
</evidence>
<keyword evidence="3" id="KW-1185">Reference proteome</keyword>
<dbReference type="RefSeq" id="WP_150453545.1">
    <property type="nucleotide sequence ID" value="NZ_VYKI01000003.1"/>
</dbReference>